<protein>
    <submittedName>
        <fullName evidence="1">Mechanosensitive ion channel protein</fullName>
    </submittedName>
</protein>
<evidence type="ECO:0000313" key="2">
    <source>
        <dbReference type="Proteomes" id="UP000626244"/>
    </source>
</evidence>
<sequence>MKIRSSLPSDFETIFSFLGQAGLSTNGLQEQQESFFILEDEVGTAQAVIGYEQYKNEALLRSLVVAPTIYSQHMVVFLQSVLDKLKEEMISHVYLLTKQNVVQDLFLLLGFQPTEEEDVSLHIKEMEHYQNTIKNENVLVYQKELYTKLSTN</sequence>
<proteinExistence type="predicted"/>
<gene>
    <name evidence="1" type="ORF">GCM10007380_34940</name>
</gene>
<comment type="caution">
    <text evidence="1">The sequence shown here is derived from an EMBL/GenBank/DDBJ whole genome shotgun (WGS) entry which is preliminary data.</text>
</comment>
<reference evidence="2" key="1">
    <citation type="journal article" date="2019" name="Int. J. Syst. Evol. Microbiol.">
        <title>The Global Catalogue of Microorganisms (GCM) 10K type strain sequencing project: providing services to taxonomists for standard genome sequencing and annotation.</title>
        <authorList>
            <consortium name="The Broad Institute Genomics Platform"/>
            <consortium name="The Broad Institute Genome Sequencing Center for Infectious Disease"/>
            <person name="Wu L."/>
            <person name="Ma J."/>
        </authorList>
    </citation>
    <scope>NUCLEOTIDE SEQUENCE [LARGE SCALE GENOMIC DNA]</scope>
    <source>
        <strain evidence="2">CGMCC 1.14993</strain>
    </source>
</reference>
<keyword evidence="2" id="KW-1185">Reference proteome</keyword>
<dbReference type="InterPro" id="IPR016181">
    <property type="entry name" value="Acyl_CoA_acyltransferase"/>
</dbReference>
<dbReference type="RefSeq" id="WP_088001424.1">
    <property type="nucleotide sequence ID" value="NZ_BMHB01000002.1"/>
</dbReference>
<dbReference type="EMBL" id="BMHB01000002">
    <property type="protein sequence ID" value="GGI16834.1"/>
    <property type="molecule type" value="Genomic_DNA"/>
</dbReference>
<name>A0A8J3F1D3_9BACI</name>
<dbReference type="SUPFAM" id="SSF55729">
    <property type="entry name" value="Acyl-CoA N-acyltransferases (Nat)"/>
    <property type="match status" value="1"/>
</dbReference>
<evidence type="ECO:0000313" key="1">
    <source>
        <dbReference type="EMBL" id="GGI16834.1"/>
    </source>
</evidence>
<dbReference type="Gene3D" id="3.40.630.30">
    <property type="match status" value="1"/>
</dbReference>
<dbReference type="OrthoDB" id="2896604at2"/>
<dbReference type="Proteomes" id="UP000626244">
    <property type="component" value="Unassembled WGS sequence"/>
</dbReference>
<organism evidence="1 2">
    <name type="scientific">Gottfriedia solisilvae</name>
    <dbReference type="NCBI Taxonomy" id="1516104"/>
    <lineage>
        <taxon>Bacteria</taxon>
        <taxon>Bacillati</taxon>
        <taxon>Bacillota</taxon>
        <taxon>Bacilli</taxon>
        <taxon>Bacillales</taxon>
        <taxon>Bacillaceae</taxon>
        <taxon>Gottfriedia</taxon>
    </lineage>
</organism>
<dbReference type="AlphaFoldDB" id="A0A8J3F1D3"/>
<accession>A0A8J3F1D3</accession>